<dbReference type="Gene3D" id="1.20.1280.290">
    <property type="match status" value="2"/>
</dbReference>
<keyword evidence="3 6" id="KW-1133">Transmembrane helix</keyword>
<dbReference type="AlphaFoldDB" id="A0A183V314"/>
<dbReference type="InterPro" id="IPR051415">
    <property type="entry name" value="LAAT-1"/>
</dbReference>
<accession>A0A183V314</accession>
<dbReference type="EMBL" id="UYWY01022653">
    <property type="protein sequence ID" value="VDM46455.1"/>
    <property type="molecule type" value="Genomic_DNA"/>
</dbReference>
<evidence type="ECO:0000256" key="1">
    <source>
        <dbReference type="ARBA" id="ARBA00004141"/>
    </source>
</evidence>
<comment type="subcellular location">
    <subcellularLocation>
        <location evidence="1">Membrane</location>
        <topology evidence="1">Multi-pass membrane protein</topology>
    </subcellularLocation>
</comment>
<reference evidence="9" key="1">
    <citation type="submission" date="2016-06" db="UniProtKB">
        <authorList>
            <consortium name="WormBaseParasite"/>
        </authorList>
    </citation>
    <scope>IDENTIFICATION</scope>
</reference>
<feature type="transmembrane region" description="Helical" evidence="6">
    <location>
        <begin position="94"/>
        <end position="114"/>
    </location>
</feature>
<dbReference type="Proteomes" id="UP000050794">
    <property type="component" value="Unassembled WGS sequence"/>
</dbReference>
<keyword evidence="4 6" id="KW-0472">Membrane</keyword>
<feature type="transmembrane region" description="Helical" evidence="6">
    <location>
        <begin position="259"/>
        <end position="285"/>
    </location>
</feature>
<organism evidence="8 9">
    <name type="scientific">Toxocara canis</name>
    <name type="common">Canine roundworm</name>
    <dbReference type="NCBI Taxonomy" id="6265"/>
    <lineage>
        <taxon>Eukaryota</taxon>
        <taxon>Metazoa</taxon>
        <taxon>Ecdysozoa</taxon>
        <taxon>Nematoda</taxon>
        <taxon>Chromadorea</taxon>
        <taxon>Rhabditida</taxon>
        <taxon>Spirurina</taxon>
        <taxon>Ascaridomorpha</taxon>
        <taxon>Ascaridoidea</taxon>
        <taxon>Toxocaridae</taxon>
        <taxon>Toxocara</taxon>
    </lineage>
</organism>
<gene>
    <name evidence="7" type="ORF">TCNE_LOCUS15134</name>
</gene>
<dbReference type="SMART" id="SM00679">
    <property type="entry name" value="CTNS"/>
    <property type="match status" value="2"/>
</dbReference>
<feature type="transmembrane region" description="Helical" evidence="6">
    <location>
        <begin position="60"/>
        <end position="82"/>
    </location>
</feature>
<feature type="transmembrane region" description="Helical" evidence="6">
    <location>
        <begin position="120"/>
        <end position="141"/>
    </location>
</feature>
<evidence type="ECO:0000256" key="5">
    <source>
        <dbReference type="ARBA" id="ARBA00038039"/>
    </source>
</evidence>
<dbReference type="WBParaSite" id="TCNE_0001513401-mRNA-1">
    <property type="protein sequence ID" value="TCNE_0001513401-mRNA-1"/>
    <property type="gene ID" value="TCNE_0001513401"/>
</dbReference>
<comment type="similarity">
    <text evidence="5">Belongs to the laat-1 family.</text>
</comment>
<proteinExistence type="inferred from homology"/>
<evidence type="ECO:0000256" key="6">
    <source>
        <dbReference type="SAM" id="Phobius"/>
    </source>
</evidence>
<dbReference type="PANTHER" id="PTHR16201:SF34">
    <property type="entry name" value="LYSOSOMAL AMINO ACID TRANSPORTER 1"/>
    <property type="match status" value="1"/>
</dbReference>
<feature type="transmembrane region" description="Helical" evidence="6">
    <location>
        <begin position="291"/>
        <end position="310"/>
    </location>
</feature>
<dbReference type="FunFam" id="1.20.1280.290:FF:000049">
    <property type="entry name" value="Lysosomal amino acid transporter 1"/>
    <property type="match status" value="1"/>
</dbReference>
<dbReference type="PANTHER" id="PTHR16201">
    <property type="entry name" value="SEVEN TRANSMEMBRANE PROTEIN 1-RELATED"/>
    <property type="match status" value="1"/>
</dbReference>
<keyword evidence="2 6" id="KW-0812">Transmembrane</keyword>
<evidence type="ECO:0000256" key="3">
    <source>
        <dbReference type="ARBA" id="ARBA00022989"/>
    </source>
</evidence>
<evidence type="ECO:0000256" key="2">
    <source>
        <dbReference type="ARBA" id="ARBA00022692"/>
    </source>
</evidence>
<dbReference type="InterPro" id="IPR006603">
    <property type="entry name" value="PQ-loop_rpt"/>
</dbReference>
<evidence type="ECO:0000313" key="8">
    <source>
        <dbReference type="Proteomes" id="UP000050794"/>
    </source>
</evidence>
<evidence type="ECO:0000256" key="4">
    <source>
        <dbReference type="ARBA" id="ARBA00023136"/>
    </source>
</evidence>
<sequence length="338" mass="38143">MSANEPMCPVFRSMPLRRVSSDMQLRYGIYLSDVSDDNCTQGIKWILDVFADCVDTNLKLTGFVIGFISLVLWLMPLIPQLLQNYRTKRCEGLSIFFLLFWIVGDSCNMTGAILTNQQPIQKIIGVYYILQDLTMLSQFFYYTIIYPKRHPDGNVSSTRPLLVSVVLFGVLGSGSMLSNLWTFNQSPLSSTAYLKQDIVKGRRLLAVEQTLRGAPVFHGYTDMLGFVIGSVAAMCYFAGRIPQLLKNYNRQSCEGLSLLMFYIIITANATYGVSVLLGSTGWLYVVRHLPWLVGSFGCCVMDMFMVAQYFHYEHKNRAPSSNERAALLEDANEYAEGQ</sequence>
<reference evidence="7 8" key="2">
    <citation type="submission" date="2018-11" db="EMBL/GenBank/DDBJ databases">
        <authorList>
            <consortium name="Pathogen Informatics"/>
        </authorList>
    </citation>
    <scope>NUCLEOTIDE SEQUENCE [LARGE SCALE GENOMIC DNA]</scope>
</reference>
<keyword evidence="8" id="KW-1185">Reference proteome</keyword>
<name>A0A183V314_TOXCA</name>
<protein>
    <submittedName>
        <fullName evidence="9">Lysosomal amino acid transporter 1 homolog</fullName>
    </submittedName>
</protein>
<dbReference type="GO" id="GO:0015174">
    <property type="term" value="F:basic amino acid transmembrane transporter activity"/>
    <property type="evidence" value="ECO:0007669"/>
    <property type="project" value="TreeGrafter"/>
</dbReference>
<evidence type="ECO:0000313" key="7">
    <source>
        <dbReference type="EMBL" id="VDM46455.1"/>
    </source>
</evidence>
<evidence type="ECO:0000313" key="9">
    <source>
        <dbReference type="WBParaSite" id="TCNE_0001513401-mRNA-1"/>
    </source>
</evidence>
<dbReference type="Pfam" id="PF04193">
    <property type="entry name" value="PQ-loop"/>
    <property type="match status" value="2"/>
</dbReference>
<feature type="transmembrane region" description="Helical" evidence="6">
    <location>
        <begin position="161"/>
        <end position="181"/>
    </location>
</feature>
<dbReference type="FunFam" id="1.20.1280.290:FF:000009">
    <property type="entry name" value="PQ loop repeat family protein"/>
    <property type="match status" value="1"/>
</dbReference>
<feature type="transmembrane region" description="Helical" evidence="6">
    <location>
        <begin position="217"/>
        <end position="238"/>
    </location>
</feature>
<dbReference type="GO" id="GO:0098852">
    <property type="term" value="C:lytic vacuole membrane"/>
    <property type="evidence" value="ECO:0007669"/>
    <property type="project" value="UniProtKB-ARBA"/>
</dbReference>